<keyword evidence="1" id="KW-0812">Transmembrane</keyword>
<dbReference type="SUPFAM" id="SSF55073">
    <property type="entry name" value="Nucleotide cyclase"/>
    <property type="match status" value="1"/>
</dbReference>
<dbReference type="RefSeq" id="WP_301572757.1">
    <property type="nucleotide sequence ID" value="NZ_JAPWIE010000005.1"/>
</dbReference>
<reference evidence="3" key="1">
    <citation type="submission" date="2022-12" db="EMBL/GenBank/DDBJ databases">
        <authorList>
            <person name="Krivoruchko A.V."/>
            <person name="Elkin A."/>
        </authorList>
    </citation>
    <scope>NUCLEOTIDE SEQUENCE</scope>
    <source>
        <strain evidence="3">IEGM 1388</strain>
    </source>
</reference>
<feature type="transmembrane region" description="Helical" evidence="1">
    <location>
        <begin position="102"/>
        <end position="121"/>
    </location>
</feature>
<dbReference type="InterPro" id="IPR029787">
    <property type="entry name" value="Nucleotide_cyclase"/>
</dbReference>
<accession>A0ABT4MY02</accession>
<organism evidence="3 4">
    <name type="scientific">Gordonia rubripertincta</name>
    <name type="common">Rhodococcus corallinus</name>
    <dbReference type="NCBI Taxonomy" id="36822"/>
    <lineage>
        <taxon>Bacteria</taxon>
        <taxon>Bacillati</taxon>
        <taxon>Actinomycetota</taxon>
        <taxon>Actinomycetes</taxon>
        <taxon>Mycobacteriales</taxon>
        <taxon>Gordoniaceae</taxon>
        <taxon>Gordonia</taxon>
    </lineage>
</organism>
<dbReference type="Proteomes" id="UP001067235">
    <property type="component" value="Unassembled WGS sequence"/>
</dbReference>
<dbReference type="EMBL" id="JAPWIE010000005">
    <property type="protein sequence ID" value="MCZ4551868.1"/>
    <property type="molecule type" value="Genomic_DNA"/>
</dbReference>
<sequence>MNRFSLVRGTTGQMLRQQQIRVLRIYLAATTFLYAAGVLLTFFPLRTNNVELSNPTGGIIAVVSGFFGFLYLARTPTNLAPAIAAAMIATPAVMAFHELAAAEFLCLIAVMFLAMYLIAFYRTDRARVLIGVLSAAAVVALAVAPAQKSAVTYVVFVVAIVGAAESFGLMTRALITIACTDPLTGLLNRAGWEIATAEQLSRARAAQTTITIVALDIDDFKAVNDEFGHQFGDEQLIDYARQWRALMPEDAVFARLGGDEFAACLEGNRPMPAAKIVEGIRRGPSDASVGSATGLAAISTISDLLAEADADLYRIKRAKRSGGAQQDS</sequence>
<comment type="caution">
    <text evidence="3">The sequence shown here is derived from an EMBL/GenBank/DDBJ whole genome shotgun (WGS) entry which is preliminary data.</text>
</comment>
<evidence type="ECO:0000313" key="4">
    <source>
        <dbReference type="Proteomes" id="UP001067235"/>
    </source>
</evidence>
<feature type="transmembrane region" description="Helical" evidence="1">
    <location>
        <begin position="128"/>
        <end position="144"/>
    </location>
</feature>
<evidence type="ECO:0000259" key="2">
    <source>
        <dbReference type="PROSITE" id="PS50887"/>
    </source>
</evidence>
<keyword evidence="1" id="KW-0472">Membrane</keyword>
<dbReference type="CDD" id="cd01949">
    <property type="entry name" value="GGDEF"/>
    <property type="match status" value="1"/>
</dbReference>
<dbReference type="PROSITE" id="PS50887">
    <property type="entry name" value="GGDEF"/>
    <property type="match status" value="1"/>
</dbReference>
<feature type="domain" description="GGDEF" evidence="2">
    <location>
        <begin position="208"/>
        <end position="328"/>
    </location>
</feature>
<dbReference type="InterPro" id="IPR050469">
    <property type="entry name" value="Diguanylate_Cyclase"/>
</dbReference>
<dbReference type="PANTHER" id="PTHR45138:SF24">
    <property type="entry name" value="DIGUANYLATE CYCLASE DGCC-RELATED"/>
    <property type="match status" value="1"/>
</dbReference>
<evidence type="ECO:0000256" key="1">
    <source>
        <dbReference type="SAM" id="Phobius"/>
    </source>
</evidence>
<dbReference type="NCBIfam" id="TIGR00254">
    <property type="entry name" value="GGDEF"/>
    <property type="match status" value="1"/>
</dbReference>
<dbReference type="Gene3D" id="3.30.70.270">
    <property type="match status" value="1"/>
</dbReference>
<dbReference type="InterPro" id="IPR000160">
    <property type="entry name" value="GGDEF_dom"/>
</dbReference>
<dbReference type="SMART" id="SM00267">
    <property type="entry name" value="GGDEF"/>
    <property type="match status" value="1"/>
</dbReference>
<feature type="transmembrane region" description="Helical" evidence="1">
    <location>
        <begin position="55"/>
        <end position="72"/>
    </location>
</feature>
<keyword evidence="1" id="KW-1133">Transmembrane helix</keyword>
<keyword evidence="4" id="KW-1185">Reference proteome</keyword>
<protein>
    <submittedName>
        <fullName evidence="3">GGDEF domain-containing protein</fullName>
    </submittedName>
</protein>
<feature type="transmembrane region" description="Helical" evidence="1">
    <location>
        <begin position="150"/>
        <end position="170"/>
    </location>
</feature>
<dbReference type="PANTHER" id="PTHR45138">
    <property type="entry name" value="REGULATORY COMPONENTS OF SENSORY TRANSDUCTION SYSTEM"/>
    <property type="match status" value="1"/>
</dbReference>
<proteinExistence type="predicted"/>
<gene>
    <name evidence="3" type="ORF">O4213_17895</name>
</gene>
<feature type="transmembrane region" description="Helical" evidence="1">
    <location>
        <begin position="79"/>
        <end position="96"/>
    </location>
</feature>
<dbReference type="InterPro" id="IPR043128">
    <property type="entry name" value="Rev_trsase/Diguanyl_cyclase"/>
</dbReference>
<feature type="transmembrane region" description="Helical" evidence="1">
    <location>
        <begin position="21"/>
        <end position="43"/>
    </location>
</feature>
<dbReference type="Pfam" id="PF00990">
    <property type="entry name" value="GGDEF"/>
    <property type="match status" value="1"/>
</dbReference>
<evidence type="ECO:0000313" key="3">
    <source>
        <dbReference type="EMBL" id="MCZ4551868.1"/>
    </source>
</evidence>
<name>A0ABT4MY02_GORRU</name>